<evidence type="ECO:0000256" key="1">
    <source>
        <dbReference type="SAM" id="MobiDB-lite"/>
    </source>
</evidence>
<reference evidence="2" key="3">
    <citation type="submission" date="2025-09" db="UniProtKB">
        <authorList>
            <consortium name="Ensembl"/>
        </authorList>
    </citation>
    <scope>IDENTIFICATION</scope>
</reference>
<dbReference type="GO" id="GO:0008017">
    <property type="term" value="F:microtubule binding"/>
    <property type="evidence" value="ECO:0007669"/>
    <property type="project" value="TreeGrafter"/>
</dbReference>
<dbReference type="GO" id="GO:0000226">
    <property type="term" value="P:microtubule cytoskeleton organization"/>
    <property type="evidence" value="ECO:0007669"/>
    <property type="project" value="Ensembl"/>
</dbReference>
<feature type="region of interest" description="Disordered" evidence="1">
    <location>
        <begin position="119"/>
        <end position="295"/>
    </location>
</feature>
<dbReference type="Ensembl" id="ENSHHUT00000070440.1">
    <property type="protein sequence ID" value="ENSHHUP00000068154.1"/>
    <property type="gene ID" value="ENSHHUG00000040183.1"/>
</dbReference>
<sequence length="337" mass="38774">MFHLVCAFSPYSHIFGHLLGGNGILNGSQLRAGLRRSQPMITAHETPSVVFCFREIRASKSICYGSNKRKLRMVTKRIRTEYMKRFKDPEWETYAKCYEEMVKYRLTRRLLEQTHNPWFWNSDSDSESSRSTPQKNKVEPLVLKEESQRECERKIPPKEPLEQKIPISEELQEEVASPETSPPIGKAFQDVQGAVDGGCGETEEEKLGQGLIASESGKKSEAQTKAKQSRKPLRAWSQLRKPKETDKKNRHPFALYGGGDRPAEMARKKTHNVGPAASTKEIHQSALRAKTRREVEKQVQKVDKWRVRSAELEKVTMTKPDFDPWMTEYMRCFSARS</sequence>
<dbReference type="GO" id="GO:0003341">
    <property type="term" value="P:cilium movement"/>
    <property type="evidence" value="ECO:0007669"/>
    <property type="project" value="Ensembl"/>
</dbReference>
<organism evidence="2 3">
    <name type="scientific">Hucho hucho</name>
    <name type="common">huchen</name>
    <dbReference type="NCBI Taxonomy" id="62062"/>
    <lineage>
        <taxon>Eukaryota</taxon>
        <taxon>Metazoa</taxon>
        <taxon>Chordata</taxon>
        <taxon>Craniata</taxon>
        <taxon>Vertebrata</taxon>
        <taxon>Euteleostomi</taxon>
        <taxon>Actinopterygii</taxon>
        <taxon>Neopterygii</taxon>
        <taxon>Teleostei</taxon>
        <taxon>Protacanthopterygii</taxon>
        <taxon>Salmoniformes</taxon>
        <taxon>Salmonidae</taxon>
        <taxon>Salmoninae</taxon>
        <taxon>Hucho</taxon>
    </lineage>
</organism>
<name>A0A4W5Q6N7_9TELE</name>
<evidence type="ECO:0000313" key="2">
    <source>
        <dbReference type="Ensembl" id="ENSHHUP00000068154.1"/>
    </source>
</evidence>
<dbReference type="GO" id="GO:0045995">
    <property type="term" value="P:regulation of embryonic development"/>
    <property type="evidence" value="ECO:0007669"/>
    <property type="project" value="Ensembl"/>
</dbReference>
<reference evidence="2" key="2">
    <citation type="submission" date="2025-08" db="UniProtKB">
        <authorList>
            <consortium name="Ensembl"/>
        </authorList>
    </citation>
    <scope>IDENTIFICATION</scope>
</reference>
<keyword evidence="3" id="KW-1185">Reference proteome</keyword>
<dbReference type="GO" id="GO:0005814">
    <property type="term" value="C:centriole"/>
    <property type="evidence" value="ECO:0007669"/>
    <property type="project" value="TreeGrafter"/>
</dbReference>
<dbReference type="InterPro" id="IPR029774">
    <property type="entry name" value="CSAP"/>
</dbReference>
<dbReference type="PANTHER" id="PTHR31022">
    <property type="entry name" value="CENTRIOLE, CILIA AND SPINDLE-ASSOCIATED PROTEIN"/>
    <property type="match status" value="1"/>
</dbReference>
<dbReference type="Pfam" id="PF15748">
    <property type="entry name" value="CCSAP"/>
    <property type="match status" value="1"/>
</dbReference>
<dbReference type="GO" id="GO:0036064">
    <property type="term" value="C:ciliary basal body"/>
    <property type="evidence" value="ECO:0007669"/>
    <property type="project" value="Ensembl"/>
</dbReference>
<dbReference type="GO" id="GO:0035869">
    <property type="term" value="C:ciliary transition zone"/>
    <property type="evidence" value="ECO:0007669"/>
    <property type="project" value="TreeGrafter"/>
</dbReference>
<dbReference type="GO" id="GO:1901673">
    <property type="term" value="P:regulation of mitotic spindle assembly"/>
    <property type="evidence" value="ECO:0007669"/>
    <property type="project" value="TreeGrafter"/>
</dbReference>
<dbReference type="GO" id="GO:0048666">
    <property type="term" value="P:neuron development"/>
    <property type="evidence" value="ECO:0007669"/>
    <property type="project" value="Ensembl"/>
</dbReference>
<dbReference type="GO" id="GO:0007420">
    <property type="term" value="P:brain development"/>
    <property type="evidence" value="ECO:0007669"/>
    <property type="project" value="Ensembl"/>
</dbReference>
<dbReference type="Proteomes" id="UP000314982">
    <property type="component" value="Unassembled WGS sequence"/>
</dbReference>
<dbReference type="GeneTree" id="ENSGT00390000003512"/>
<proteinExistence type="predicted"/>
<evidence type="ECO:0000313" key="3">
    <source>
        <dbReference type="Proteomes" id="UP000314982"/>
    </source>
</evidence>
<accession>A0A4W5Q6N7</accession>
<protein>
    <submittedName>
        <fullName evidence="2">Centriole, cilia and spindle-associated protein b</fullName>
    </submittedName>
</protein>
<dbReference type="AlphaFoldDB" id="A0A4W5Q6N7"/>
<feature type="compositionally biased region" description="Basic and acidic residues" evidence="1">
    <location>
        <begin position="136"/>
        <end position="162"/>
    </location>
</feature>
<dbReference type="PANTHER" id="PTHR31022:SF5">
    <property type="entry name" value="CENTRIOLE, CILIA AND SPINDLE-ASSOCIATED PROTEIN-RELATED"/>
    <property type="match status" value="1"/>
</dbReference>
<reference evidence="3" key="1">
    <citation type="submission" date="2018-06" db="EMBL/GenBank/DDBJ databases">
        <title>Genome assembly of Danube salmon.</title>
        <authorList>
            <person name="Macqueen D.J."/>
            <person name="Gundappa M.K."/>
        </authorList>
    </citation>
    <scope>NUCLEOTIDE SEQUENCE [LARGE SCALE GENOMIC DNA]</scope>
</reference>
<dbReference type="STRING" id="62062.ENSHHUP00000068154"/>
<dbReference type="GO" id="GO:0061371">
    <property type="term" value="P:determination of heart left/right asymmetry"/>
    <property type="evidence" value="ECO:0007669"/>
    <property type="project" value="Ensembl"/>
</dbReference>
<dbReference type="GO" id="GO:0005819">
    <property type="term" value="C:spindle"/>
    <property type="evidence" value="ECO:0007669"/>
    <property type="project" value="TreeGrafter"/>
</dbReference>